<sequence length="56" mass="6022">MAVDDTAKNRSQQIKGKAKEQAGKATGNKKLERSGQADMAKGEVKQRGSKIKDAFS</sequence>
<feature type="region of interest" description="Disordered" evidence="2">
    <location>
        <begin position="1"/>
        <end position="56"/>
    </location>
</feature>
<comment type="caution">
    <text evidence="4">The sequence shown here is derived from an EMBL/GenBank/DDBJ whole genome shotgun (WGS) entry which is preliminary data.</text>
</comment>
<evidence type="ECO:0000313" key="5">
    <source>
        <dbReference type="Proteomes" id="UP001231924"/>
    </source>
</evidence>
<dbReference type="InterPro" id="IPR008462">
    <property type="entry name" value="CsbD"/>
</dbReference>
<accession>A0ABT7M9A6</accession>
<keyword evidence="5" id="KW-1185">Reference proteome</keyword>
<organism evidence="4 5">
    <name type="scientific">Actinomycetospora termitidis</name>
    <dbReference type="NCBI Taxonomy" id="3053470"/>
    <lineage>
        <taxon>Bacteria</taxon>
        <taxon>Bacillati</taxon>
        <taxon>Actinomycetota</taxon>
        <taxon>Actinomycetes</taxon>
        <taxon>Pseudonocardiales</taxon>
        <taxon>Pseudonocardiaceae</taxon>
        <taxon>Actinomycetospora</taxon>
    </lineage>
</organism>
<dbReference type="RefSeq" id="WP_286053136.1">
    <property type="nucleotide sequence ID" value="NZ_JASVWF010000002.1"/>
</dbReference>
<feature type="compositionally biased region" description="Basic and acidic residues" evidence="2">
    <location>
        <begin position="29"/>
        <end position="56"/>
    </location>
</feature>
<feature type="domain" description="CsbD-like" evidence="3">
    <location>
        <begin position="5"/>
        <end position="55"/>
    </location>
</feature>
<dbReference type="Proteomes" id="UP001231924">
    <property type="component" value="Unassembled WGS sequence"/>
</dbReference>
<evidence type="ECO:0000256" key="1">
    <source>
        <dbReference type="ARBA" id="ARBA00009129"/>
    </source>
</evidence>
<dbReference type="EMBL" id="JASVWF010000002">
    <property type="protein sequence ID" value="MDL5156779.1"/>
    <property type="molecule type" value="Genomic_DNA"/>
</dbReference>
<evidence type="ECO:0000259" key="3">
    <source>
        <dbReference type="Pfam" id="PF05532"/>
    </source>
</evidence>
<dbReference type="InterPro" id="IPR036629">
    <property type="entry name" value="YjbJ_sf"/>
</dbReference>
<dbReference type="Gene3D" id="1.10.1470.10">
    <property type="entry name" value="YjbJ"/>
    <property type="match status" value="1"/>
</dbReference>
<protein>
    <submittedName>
        <fullName evidence="4">CsbD family protein</fullName>
    </submittedName>
</protein>
<proteinExistence type="inferred from homology"/>
<gene>
    <name evidence="4" type="ORF">QRT03_12495</name>
</gene>
<name>A0ABT7M9A6_9PSEU</name>
<dbReference type="SUPFAM" id="SSF69047">
    <property type="entry name" value="Hypothetical protein YjbJ"/>
    <property type="match status" value="1"/>
</dbReference>
<dbReference type="Pfam" id="PF05532">
    <property type="entry name" value="CsbD"/>
    <property type="match status" value="1"/>
</dbReference>
<comment type="similarity">
    <text evidence="1">Belongs to the UPF0337 (CsbD) family.</text>
</comment>
<evidence type="ECO:0000256" key="2">
    <source>
        <dbReference type="SAM" id="MobiDB-lite"/>
    </source>
</evidence>
<evidence type="ECO:0000313" key="4">
    <source>
        <dbReference type="EMBL" id="MDL5156779.1"/>
    </source>
</evidence>
<reference evidence="4 5" key="1">
    <citation type="submission" date="2023-06" db="EMBL/GenBank/DDBJ databases">
        <title>Actinomycetospora Odt1-22.</title>
        <authorList>
            <person name="Supong K."/>
        </authorList>
    </citation>
    <scope>NUCLEOTIDE SEQUENCE [LARGE SCALE GENOMIC DNA]</scope>
    <source>
        <strain evidence="4 5">Odt1-22</strain>
    </source>
</reference>